<name>A0ACB9SAW0_9MYRT</name>
<organism evidence="1 2">
    <name type="scientific">Melastoma candidum</name>
    <dbReference type="NCBI Taxonomy" id="119954"/>
    <lineage>
        <taxon>Eukaryota</taxon>
        <taxon>Viridiplantae</taxon>
        <taxon>Streptophyta</taxon>
        <taxon>Embryophyta</taxon>
        <taxon>Tracheophyta</taxon>
        <taxon>Spermatophyta</taxon>
        <taxon>Magnoliopsida</taxon>
        <taxon>eudicotyledons</taxon>
        <taxon>Gunneridae</taxon>
        <taxon>Pentapetalae</taxon>
        <taxon>rosids</taxon>
        <taxon>malvids</taxon>
        <taxon>Myrtales</taxon>
        <taxon>Melastomataceae</taxon>
        <taxon>Melastomatoideae</taxon>
        <taxon>Melastomateae</taxon>
        <taxon>Melastoma</taxon>
    </lineage>
</organism>
<dbReference type="EMBL" id="CM042881">
    <property type="protein sequence ID" value="KAI4386688.1"/>
    <property type="molecule type" value="Genomic_DNA"/>
</dbReference>
<sequence length="129" mass="14295">MRIPNWTCGGRHSRRSSRLPEARLYFLSSLYIRCVVSPTAIMVRIARTDRTNGGISTGSRVSCRETSAKDIVRTVHVGGVTSPTLGEQSLPDYDTTSTPTYDTMVQGDSCHLTMRWTLSRTTVPAPYIV</sequence>
<accession>A0ACB9SAW0</accession>
<evidence type="ECO:0000313" key="1">
    <source>
        <dbReference type="EMBL" id="KAI4386688.1"/>
    </source>
</evidence>
<evidence type="ECO:0000313" key="2">
    <source>
        <dbReference type="Proteomes" id="UP001057402"/>
    </source>
</evidence>
<protein>
    <submittedName>
        <fullName evidence="1">Uncharacterized protein</fullName>
    </submittedName>
</protein>
<reference evidence="2" key="1">
    <citation type="journal article" date="2023" name="Front. Plant Sci.">
        <title>Chromosomal-level genome assembly of Melastoma candidum provides insights into trichome evolution.</title>
        <authorList>
            <person name="Zhong Y."/>
            <person name="Wu W."/>
            <person name="Sun C."/>
            <person name="Zou P."/>
            <person name="Liu Y."/>
            <person name="Dai S."/>
            <person name="Zhou R."/>
        </authorList>
    </citation>
    <scope>NUCLEOTIDE SEQUENCE [LARGE SCALE GENOMIC DNA]</scope>
</reference>
<proteinExistence type="predicted"/>
<dbReference type="Proteomes" id="UP001057402">
    <property type="component" value="Chromosome 2"/>
</dbReference>
<gene>
    <name evidence="1" type="ORF">MLD38_004599</name>
</gene>
<keyword evidence="2" id="KW-1185">Reference proteome</keyword>
<comment type="caution">
    <text evidence="1">The sequence shown here is derived from an EMBL/GenBank/DDBJ whole genome shotgun (WGS) entry which is preliminary data.</text>
</comment>